<dbReference type="RefSeq" id="WP_107856639.1">
    <property type="nucleotide sequence ID" value="NZ_CP060705.1"/>
</dbReference>
<dbReference type="Pfam" id="PF13102">
    <property type="entry name" value="Phage_int_SAM_5"/>
    <property type="match status" value="1"/>
</dbReference>
<dbReference type="InterPro" id="IPR010998">
    <property type="entry name" value="Integrase_recombinase_N"/>
</dbReference>
<dbReference type="SUPFAM" id="SSF56349">
    <property type="entry name" value="DNA breaking-rejoining enzymes"/>
    <property type="match status" value="1"/>
</dbReference>
<dbReference type="InterPro" id="IPR013762">
    <property type="entry name" value="Integrase-like_cat_sf"/>
</dbReference>
<reference evidence="6 7" key="1">
    <citation type="journal article" date="2018" name="Emerg. Microbes Infect.">
        <title>Genomic analysis of oral Campylobacter concisus strains identified a potential bacterial molecular marker associated with active Crohn's disease.</title>
        <authorList>
            <person name="Liu F."/>
            <person name="Ma R."/>
            <person name="Tay C.Y.A."/>
            <person name="Octavia S."/>
            <person name="Lan R."/>
            <person name="Chung H.K.L."/>
            <person name="Riordan S.M."/>
            <person name="Grimm M.C."/>
            <person name="Leong R.W."/>
            <person name="Tanaka M.M."/>
            <person name="Connor S."/>
            <person name="Zhang L."/>
        </authorList>
    </citation>
    <scope>NUCLEOTIDE SEQUENCE [LARGE SCALE GENOMIC DNA]</scope>
    <source>
        <strain evidence="6 7">P13UCO-S1</strain>
    </source>
</reference>
<dbReference type="InterPro" id="IPR011010">
    <property type="entry name" value="DNA_brk_join_enz"/>
</dbReference>
<evidence type="ECO:0000256" key="3">
    <source>
        <dbReference type="ARBA" id="ARBA00023172"/>
    </source>
</evidence>
<evidence type="ECO:0000259" key="5">
    <source>
        <dbReference type="PROSITE" id="PS51900"/>
    </source>
</evidence>
<dbReference type="GO" id="GO:0015074">
    <property type="term" value="P:DNA integration"/>
    <property type="evidence" value="ECO:0007669"/>
    <property type="project" value="UniProtKB-KW"/>
</dbReference>
<keyword evidence="1" id="KW-0229">DNA integration</keyword>
<evidence type="ECO:0000256" key="1">
    <source>
        <dbReference type="ARBA" id="ARBA00022908"/>
    </source>
</evidence>
<protein>
    <submittedName>
        <fullName evidence="6">Phage integrase SAM-like domain-containing protein</fullName>
    </submittedName>
</protein>
<gene>
    <name evidence="6" type="ORF">CVT08_01885</name>
</gene>
<dbReference type="Gene3D" id="1.10.443.10">
    <property type="entry name" value="Intergrase catalytic core"/>
    <property type="match status" value="1"/>
</dbReference>
<evidence type="ECO:0000256" key="2">
    <source>
        <dbReference type="ARBA" id="ARBA00023125"/>
    </source>
</evidence>
<evidence type="ECO:0000256" key="4">
    <source>
        <dbReference type="PROSITE-ProRule" id="PRU01248"/>
    </source>
</evidence>
<dbReference type="GO" id="GO:0003677">
    <property type="term" value="F:DNA binding"/>
    <property type="evidence" value="ECO:0007669"/>
    <property type="project" value="UniProtKB-UniRule"/>
</dbReference>
<accession>A0A7S9RQV5</accession>
<sequence length="560" mass="65691">MENNKKSMDVTMQKLLCVEKYEDVHHGRVRAYYDTDIKLLMQDAIYCLNKGYSRCSGEKKRQYWLKIFLNLASLYPCILSLDKKGIVSSTITNFFNNLAEKESRKKRIINQDQVVSQNKLPPELHIDQKKWDNFLQLYYGQIDFNNYYNTPVSKKISDGVYKVRDGFLVRGQFIPSYIFLEIRECIIKQEKTKIVPVKHQYGVKLENFEDIEKDFMEHVARKRNFSDSTKKEYHHALKLLKEFLNDRDISISDINVKVAEDFHEGLIKEEGVRARNKKRANNIVGFLSNVFNRLAHLGVVGNNFFKKEAIDRFGIKEKTTKRNFSMSELMLLFSGEHNIEKEILDYFRFKLHVGLRMEEFFRLNENSFITETIDGQTYNCVIIDTAKGKCSSESKRVIVLHENIKDLHNYKWVKAIKEQYPTIKSFNKKANGCIRKVISDKKVSDHRLRGNFAKKLVEYDHINNISDSIVNVADELGHNTNKNNRKNLEEYNDLVRGMMGYNLSDALDIYAQSQLLKPKLRDIKAFDEYSGIFKYLDIPSNKIPHIKSNKNNKNNKKDKK</sequence>
<organism evidence="6 7">
    <name type="scientific">Campylobacter concisus</name>
    <dbReference type="NCBI Taxonomy" id="199"/>
    <lineage>
        <taxon>Bacteria</taxon>
        <taxon>Pseudomonadati</taxon>
        <taxon>Campylobacterota</taxon>
        <taxon>Epsilonproteobacteria</taxon>
        <taxon>Campylobacterales</taxon>
        <taxon>Campylobacteraceae</taxon>
        <taxon>Campylobacter</taxon>
    </lineage>
</organism>
<dbReference type="AlphaFoldDB" id="A0A7S9RQV5"/>
<dbReference type="InterPro" id="IPR025269">
    <property type="entry name" value="SAM-like_dom"/>
</dbReference>
<proteinExistence type="predicted"/>
<dbReference type="EMBL" id="CP060705">
    <property type="protein sequence ID" value="QPH96066.1"/>
    <property type="molecule type" value="Genomic_DNA"/>
</dbReference>
<dbReference type="InterPro" id="IPR044068">
    <property type="entry name" value="CB"/>
</dbReference>
<keyword evidence="2 4" id="KW-0238">DNA-binding</keyword>
<keyword evidence="3" id="KW-0233">DNA recombination</keyword>
<dbReference type="PROSITE" id="PS51900">
    <property type="entry name" value="CB"/>
    <property type="match status" value="1"/>
</dbReference>
<evidence type="ECO:0000313" key="7">
    <source>
        <dbReference type="Proteomes" id="UP000594707"/>
    </source>
</evidence>
<dbReference type="Proteomes" id="UP000594707">
    <property type="component" value="Chromosome"/>
</dbReference>
<dbReference type="GO" id="GO:0006310">
    <property type="term" value="P:DNA recombination"/>
    <property type="evidence" value="ECO:0007669"/>
    <property type="project" value="UniProtKB-KW"/>
</dbReference>
<dbReference type="Gene3D" id="1.10.150.130">
    <property type="match status" value="1"/>
</dbReference>
<evidence type="ECO:0000313" key="6">
    <source>
        <dbReference type="EMBL" id="QPH96066.1"/>
    </source>
</evidence>
<name>A0A7S9RQV5_9BACT</name>
<feature type="domain" description="Core-binding (CB)" evidence="5">
    <location>
        <begin position="206"/>
        <end position="295"/>
    </location>
</feature>